<name>A0A6G0WL51_9STRA</name>
<dbReference type="Proteomes" id="UP000481153">
    <property type="component" value="Unassembled WGS sequence"/>
</dbReference>
<organism evidence="2 3">
    <name type="scientific">Aphanomyces euteiches</name>
    <dbReference type="NCBI Taxonomy" id="100861"/>
    <lineage>
        <taxon>Eukaryota</taxon>
        <taxon>Sar</taxon>
        <taxon>Stramenopiles</taxon>
        <taxon>Oomycota</taxon>
        <taxon>Saprolegniomycetes</taxon>
        <taxon>Saprolegniales</taxon>
        <taxon>Verrucalvaceae</taxon>
        <taxon>Aphanomyces</taxon>
    </lineage>
</organism>
<reference evidence="2 3" key="1">
    <citation type="submission" date="2019-07" db="EMBL/GenBank/DDBJ databases">
        <title>Genomics analysis of Aphanomyces spp. identifies a new class of oomycete effector associated with host adaptation.</title>
        <authorList>
            <person name="Gaulin E."/>
        </authorList>
    </citation>
    <scope>NUCLEOTIDE SEQUENCE [LARGE SCALE GENOMIC DNA]</scope>
    <source>
        <strain evidence="2 3">ATCC 201684</strain>
    </source>
</reference>
<dbReference type="GO" id="GO:0005509">
    <property type="term" value="F:calcium ion binding"/>
    <property type="evidence" value="ECO:0007669"/>
    <property type="project" value="InterPro"/>
</dbReference>
<dbReference type="EMBL" id="VJMJ01000184">
    <property type="protein sequence ID" value="KAF0727989.1"/>
    <property type="molecule type" value="Genomic_DNA"/>
</dbReference>
<keyword evidence="3" id="KW-1185">Reference proteome</keyword>
<accession>A0A6G0WL51</accession>
<dbReference type="PROSITE" id="PS50222">
    <property type="entry name" value="EF_HAND_2"/>
    <property type="match status" value="1"/>
</dbReference>
<dbReference type="InterPro" id="IPR002048">
    <property type="entry name" value="EF_hand_dom"/>
</dbReference>
<gene>
    <name evidence="2" type="ORF">Ae201684_014096</name>
</gene>
<evidence type="ECO:0000313" key="3">
    <source>
        <dbReference type="Proteomes" id="UP000481153"/>
    </source>
</evidence>
<protein>
    <recommendedName>
        <fullName evidence="1">EF-hand domain-containing protein</fullName>
    </recommendedName>
</protein>
<feature type="domain" description="EF-hand" evidence="1">
    <location>
        <begin position="288"/>
        <end position="320"/>
    </location>
</feature>
<dbReference type="AlphaFoldDB" id="A0A6G0WL51"/>
<dbReference type="VEuPathDB" id="FungiDB:AeMF1_009689"/>
<comment type="caution">
    <text evidence="2">The sequence shown here is derived from an EMBL/GenBank/DDBJ whole genome shotgun (WGS) entry which is preliminary data.</text>
</comment>
<evidence type="ECO:0000259" key="1">
    <source>
        <dbReference type="PROSITE" id="PS50222"/>
    </source>
</evidence>
<evidence type="ECO:0000313" key="2">
    <source>
        <dbReference type="EMBL" id="KAF0727989.1"/>
    </source>
</evidence>
<dbReference type="InterPro" id="IPR011992">
    <property type="entry name" value="EF-hand-dom_pair"/>
</dbReference>
<proteinExistence type="predicted"/>
<sequence length="320" mass="35339">MYNKVDNQGALMGNWVEEEALRRDTGNSRYQTWNPKEGMGLTHPRVIQHTEAVDPSEYKASSKVATFGELVPSSLNNMGPRERRRLEELQAQAKAIKQSQEKSTDVNYVKESSNQAAYKAYDPSYLVHGIVRVPPRGKGGFKDFDPSIVGKTRGEVAASDAAQLKRHEALLPHQETISRYSHAVTSGQDVGVPFSAASQGRNPFGKSTAFSNDIMDAKICHGEASDPGAENVAGIGINIQTRAALVKIQEWTQAPDKRRALQRLCTSSGDDIPLADFSRVLHEVGLPLSDKDILQIFVFLDKGKEGRIQWKSFQTLLAFE</sequence>
<dbReference type="SUPFAM" id="SSF47473">
    <property type="entry name" value="EF-hand"/>
    <property type="match status" value="1"/>
</dbReference>